<comment type="caution">
    <text evidence="10">The sequence shown here is derived from an EMBL/GenBank/DDBJ whole genome shotgun (WGS) entry which is preliminary data.</text>
</comment>
<reference evidence="10" key="1">
    <citation type="submission" date="2019-10" db="EMBL/GenBank/DDBJ databases">
        <authorList>
            <person name="Zhang R."/>
            <person name="Pan Y."/>
            <person name="Wang J."/>
            <person name="Ma R."/>
            <person name="Yu S."/>
        </authorList>
    </citation>
    <scope>NUCLEOTIDE SEQUENCE</scope>
    <source>
        <strain evidence="10">LA-IB0</strain>
        <tissue evidence="10">Leaf</tissue>
    </source>
</reference>
<feature type="compositionally biased region" description="Polar residues" evidence="8">
    <location>
        <begin position="100"/>
        <end position="113"/>
    </location>
</feature>
<feature type="region of interest" description="Disordered" evidence="8">
    <location>
        <begin position="142"/>
        <end position="172"/>
    </location>
</feature>
<organism evidence="10 11">
    <name type="scientific">Buddleja alternifolia</name>
    <dbReference type="NCBI Taxonomy" id="168488"/>
    <lineage>
        <taxon>Eukaryota</taxon>
        <taxon>Viridiplantae</taxon>
        <taxon>Streptophyta</taxon>
        <taxon>Embryophyta</taxon>
        <taxon>Tracheophyta</taxon>
        <taxon>Spermatophyta</taxon>
        <taxon>Magnoliopsida</taxon>
        <taxon>eudicotyledons</taxon>
        <taxon>Gunneridae</taxon>
        <taxon>Pentapetalae</taxon>
        <taxon>asterids</taxon>
        <taxon>lamiids</taxon>
        <taxon>Lamiales</taxon>
        <taxon>Scrophulariaceae</taxon>
        <taxon>Buddlejeae</taxon>
        <taxon>Buddleja</taxon>
    </lineage>
</organism>
<dbReference type="PANTHER" id="PTHR31839">
    <property type="entry name" value="DEHYDRATION-RESPONSIVE ELEMENT-BINDING PROTEIN 1D"/>
    <property type="match status" value="1"/>
</dbReference>
<comment type="similarity">
    <text evidence="7">Belongs to the AP2/ERF transcription factor family. ERF subfamily.</text>
</comment>
<evidence type="ECO:0000256" key="2">
    <source>
        <dbReference type="ARBA" id="ARBA00023015"/>
    </source>
</evidence>
<dbReference type="SUPFAM" id="SSF54171">
    <property type="entry name" value="DNA-binding domain"/>
    <property type="match status" value="1"/>
</dbReference>
<feature type="domain" description="AP2/ERF" evidence="9">
    <location>
        <begin position="300"/>
        <end position="357"/>
    </location>
</feature>
<evidence type="ECO:0000256" key="8">
    <source>
        <dbReference type="SAM" id="MobiDB-lite"/>
    </source>
</evidence>
<dbReference type="AlphaFoldDB" id="A0AAV6XG01"/>
<evidence type="ECO:0000256" key="5">
    <source>
        <dbReference type="ARBA" id="ARBA00023163"/>
    </source>
</evidence>
<dbReference type="PANTHER" id="PTHR31839:SF2">
    <property type="entry name" value="DEHYDRATION-RESPONSIVE ELEMENT-BINDING PROTEIN 1D"/>
    <property type="match status" value="1"/>
</dbReference>
<dbReference type="Gene3D" id="3.30.730.10">
    <property type="entry name" value="AP2/ERF domain"/>
    <property type="match status" value="1"/>
</dbReference>
<evidence type="ECO:0000256" key="1">
    <source>
        <dbReference type="ARBA" id="ARBA00004123"/>
    </source>
</evidence>
<keyword evidence="3" id="KW-0238">DNA-binding</keyword>
<keyword evidence="2" id="KW-0805">Transcription regulation</keyword>
<evidence type="ECO:0000256" key="7">
    <source>
        <dbReference type="ARBA" id="ARBA00024343"/>
    </source>
</evidence>
<feature type="region of interest" description="Disordered" evidence="8">
    <location>
        <begin position="39"/>
        <end position="113"/>
    </location>
</feature>
<dbReference type="GO" id="GO:0003700">
    <property type="term" value="F:DNA-binding transcription factor activity"/>
    <property type="evidence" value="ECO:0007669"/>
    <property type="project" value="InterPro"/>
</dbReference>
<dbReference type="EMBL" id="WHWC01000006">
    <property type="protein sequence ID" value="KAG8381363.1"/>
    <property type="molecule type" value="Genomic_DNA"/>
</dbReference>
<evidence type="ECO:0000313" key="10">
    <source>
        <dbReference type="EMBL" id="KAG8381363.1"/>
    </source>
</evidence>
<evidence type="ECO:0000256" key="3">
    <source>
        <dbReference type="ARBA" id="ARBA00023125"/>
    </source>
</evidence>
<dbReference type="InterPro" id="IPR045277">
    <property type="entry name" value="DRE1A-I"/>
</dbReference>
<feature type="compositionally biased region" description="Polar residues" evidence="8">
    <location>
        <begin position="54"/>
        <end position="63"/>
    </location>
</feature>
<keyword evidence="11" id="KW-1185">Reference proteome</keyword>
<accession>A0AAV6XG01</accession>
<gene>
    <name evidence="10" type="ORF">BUALT_Bualt06G0114500</name>
</gene>
<feature type="compositionally biased region" description="Low complexity" evidence="8">
    <location>
        <begin position="142"/>
        <end position="161"/>
    </location>
</feature>
<proteinExistence type="inferred from homology"/>
<keyword evidence="4" id="KW-0010">Activator</keyword>
<dbReference type="Pfam" id="PF00847">
    <property type="entry name" value="AP2"/>
    <property type="match status" value="1"/>
</dbReference>
<dbReference type="GO" id="GO:0003677">
    <property type="term" value="F:DNA binding"/>
    <property type="evidence" value="ECO:0007669"/>
    <property type="project" value="UniProtKB-KW"/>
</dbReference>
<evidence type="ECO:0000259" key="9">
    <source>
        <dbReference type="PROSITE" id="PS51032"/>
    </source>
</evidence>
<dbReference type="InterPro" id="IPR016177">
    <property type="entry name" value="DNA-bd_dom_sf"/>
</dbReference>
<evidence type="ECO:0000313" key="11">
    <source>
        <dbReference type="Proteomes" id="UP000826271"/>
    </source>
</evidence>
<comment type="subcellular location">
    <subcellularLocation>
        <location evidence="1">Nucleus</location>
    </subcellularLocation>
</comment>
<dbReference type="GO" id="GO:0005634">
    <property type="term" value="C:nucleus"/>
    <property type="evidence" value="ECO:0007669"/>
    <property type="project" value="UniProtKB-SubCell"/>
</dbReference>
<evidence type="ECO:0000256" key="6">
    <source>
        <dbReference type="ARBA" id="ARBA00023242"/>
    </source>
</evidence>
<feature type="compositionally biased region" description="Basic and acidic residues" evidence="8">
    <location>
        <begin position="44"/>
        <end position="53"/>
    </location>
</feature>
<protein>
    <recommendedName>
        <fullName evidence="9">AP2/ERF domain-containing protein</fullName>
    </recommendedName>
</protein>
<sequence>MSGNLVEFFLLERKGVGDSVDTSVLNESSVNDGILDVFCENPTGDEHDDRELRGSQNSQSLSNAPERGLVGTRAPEAEQVVPPDLHPPPEHGLVGAGAPSTESESDSLQSMGDVTESAGTVATGAAAPMMMIEAPFLLPHQHPSSSYAASSSHHRSTSLPHTRPESSARSNIDQIYSPSTVLNDTNLSSRTLVTDETAALYDLHDVGTNVPTEHGGTRDFRSNTETSNFETTSVFIPNVAAENLDSVQLAGNNSSTVKNNIVVRKSGCIAKTPHHLKDYDLSLFSCKDLLSSTSPYPHPVFCGVRRRNDSWVCEVREPNKKNSRIWLGTYPFLEMAAHAHDVAAMALRGRLACLNYVDSAWRLPVPTFVDHVMSTQAFISKIYLTPL</sequence>
<dbReference type="Proteomes" id="UP000826271">
    <property type="component" value="Unassembled WGS sequence"/>
</dbReference>
<evidence type="ECO:0000256" key="4">
    <source>
        <dbReference type="ARBA" id="ARBA00023159"/>
    </source>
</evidence>
<keyword evidence="5" id="KW-0804">Transcription</keyword>
<dbReference type="InterPro" id="IPR001471">
    <property type="entry name" value="AP2/ERF_dom"/>
</dbReference>
<dbReference type="CDD" id="cd00018">
    <property type="entry name" value="AP2"/>
    <property type="match status" value="1"/>
</dbReference>
<keyword evidence="6" id="KW-0539">Nucleus</keyword>
<dbReference type="SMART" id="SM00380">
    <property type="entry name" value="AP2"/>
    <property type="match status" value="1"/>
</dbReference>
<name>A0AAV6XG01_9LAMI</name>
<dbReference type="InterPro" id="IPR036955">
    <property type="entry name" value="AP2/ERF_dom_sf"/>
</dbReference>
<dbReference type="PROSITE" id="PS51032">
    <property type="entry name" value="AP2_ERF"/>
    <property type="match status" value="1"/>
</dbReference>